<name>A0AAX2RRI3_BURCE</name>
<dbReference type="EMBL" id="SNSQ01000016">
    <property type="protein sequence ID" value="TEU47505.1"/>
    <property type="molecule type" value="Genomic_DNA"/>
</dbReference>
<evidence type="ECO:0000313" key="3">
    <source>
        <dbReference type="Proteomes" id="UP000298234"/>
    </source>
</evidence>
<feature type="compositionally biased region" description="Basic and acidic residues" evidence="1">
    <location>
        <begin position="7"/>
        <end position="18"/>
    </location>
</feature>
<gene>
    <name evidence="2" type="ORF">E3D37_15995</name>
</gene>
<feature type="region of interest" description="Disordered" evidence="1">
    <location>
        <begin position="408"/>
        <end position="427"/>
    </location>
</feature>
<evidence type="ECO:0000313" key="2">
    <source>
        <dbReference type="EMBL" id="TEU47505.1"/>
    </source>
</evidence>
<protein>
    <submittedName>
        <fullName evidence="2">Uncharacterized protein</fullName>
    </submittedName>
</protein>
<accession>A0AAX2RRI3</accession>
<dbReference type="RefSeq" id="WP_134256214.1">
    <property type="nucleotide sequence ID" value="NZ_SNSG01000013.1"/>
</dbReference>
<feature type="region of interest" description="Disordered" evidence="1">
    <location>
        <begin position="1"/>
        <end position="21"/>
    </location>
</feature>
<sequence>MAIFKQEAVKPRGRDRNQAENFGLPVRVTSIKRAGDAIEVSGVALATTPLAPEGEEVRAIMTEANFTKQLGHNMALSFKTFEKGEDRFADSEVILTRAYEKEGQIYAYGGTVTKYVMRGEVERDYSMVPNVTVGPLKIKLVDHADGSASQLTVKSAKPGDPITVRITENNRSSLADVDAGEVVSALRQFGFDQADRIEKKMSGWKPSVIVTMTAYLPEQAVLVESSTDLQADQSVMLRNESGDVHYVFPSSDEAAHAKVMEAATKFINENGRRVEAVPIMNLRVSNAKAAEVAEAYAGYIETRGKVIDSAAQWKAWQKVLSEFNAFDGQFNKLHLALSSHESQRGSVNTIERTVPATNRGAETLPSYVFNAPAAEVQKEAAAAPVDVAGATPEDFATESEVGDIDINKLGVSASEPAPAPRTRGLSM</sequence>
<evidence type="ECO:0000256" key="1">
    <source>
        <dbReference type="SAM" id="MobiDB-lite"/>
    </source>
</evidence>
<reference evidence="2 3" key="1">
    <citation type="submission" date="2019-03" db="EMBL/GenBank/DDBJ databases">
        <title>Burkholderia cepacia outbreak.</title>
        <authorList>
            <person name="Farzana R."/>
            <person name="Walsh T.R."/>
        </authorList>
    </citation>
    <scope>NUCLEOTIDE SEQUENCE [LARGE SCALE GENOMIC DNA]</scope>
    <source>
        <strain evidence="3">d13</strain>
    </source>
</reference>
<proteinExistence type="predicted"/>
<organism evidence="2 3">
    <name type="scientific">Burkholderia cepacia</name>
    <name type="common">Pseudomonas cepacia</name>
    <dbReference type="NCBI Taxonomy" id="292"/>
    <lineage>
        <taxon>Bacteria</taxon>
        <taxon>Pseudomonadati</taxon>
        <taxon>Pseudomonadota</taxon>
        <taxon>Betaproteobacteria</taxon>
        <taxon>Burkholderiales</taxon>
        <taxon>Burkholderiaceae</taxon>
        <taxon>Burkholderia</taxon>
        <taxon>Burkholderia cepacia complex</taxon>
    </lineage>
</organism>
<comment type="caution">
    <text evidence="2">The sequence shown here is derived from an EMBL/GenBank/DDBJ whole genome shotgun (WGS) entry which is preliminary data.</text>
</comment>
<dbReference type="AlphaFoldDB" id="A0AAX2RRI3"/>
<dbReference type="Proteomes" id="UP000298234">
    <property type="component" value="Unassembled WGS sequence"/>
</dbReference>